<organism evidence="3 4">
    <name type="scientific">Naematelia encephala</name>
    <dbReference type="NCBI Taxonomy" id="71784"/>
    <lineage>
        <taxon>Eukaryota</taxon>
        <taxon>Fungi</taxon>
        <taxon>Dikarya</taxon>
        <taxon>Basidiomycota</taxon>
        <taxon>Agaricomycotina</taxon>
        <taxon>Tremellomycetes</taxon>
        <taxon>Tremellales</taxon>
        <taxon>Naemateliaceae</taxon>
        <taxon>Naematelia</taxon>
    </lineage>
</organism>
<name>A0A1Y2BM47_9TREE</name>
<feature type="compositionally biased region" description="Acidic residues" evidence="1">
    <location>
        <begin position="571"/>
        <end position="586"/>
    </location>
</feature>
<dbReference type="OrthoDB" id="3003917at2759"/>
<keyword evidence="4" id="KW-1185">Reference proteome</keyword>
<feature type="region of interest" description="Disordered" evidence="1">
    <location>
        <begin position="332"/>
        <end position="419"/>
    </location>
</feature>
<dbReference type="Pfam" id="PF08639">
    <property type="entry name" value="Sld3_STD"/>
    <property type="match status" value="1"/>
</dbReference>
<dbReference type="PANTHER" id="PTHR28067">
    <property type="entry name" value="DNA REPLICATION REGULATOR SLD3"/>
    <property type="match status" value="1"/>
</dbReference>
<evidence type="ECO:0000259" key="2">
    <source>
        <dbReference type="Pfam" id="PF08639"/>
    </source>
</evidence>
<feature type="domain" description="DNA replication regulator Sld3 C-terminal" evidence="2">
    <location>
        <begin position="58"/>
        <end position="554"/>
    </location>
</feature>
<sequence>MAATVGAHQPQLGSINLQPLPYKIDTACPITLPTKPVIGSQWPFLTAGPALAPEEPIAEFIRRRYLETLYLSDLLAPLSAFVIDIMRIKCDSASSPAIAEIIQPTLLSLSEIETRQRRTLSRLISAIIAASSSTGTSTAHSILDETAKSSGLSSGEVGAVKVGVELRLASRAASEGANVSARKLAEEFERREVLMQIILLFLYTAHAPPPTEKKEKKRKRHSRKDDAPSPPAPVHEDPKAAVELLMDRLSVWQAVAELGIGSEGDVELVKGNIKPKDGEGMLAMFRQVWDKVLVPFFLDKQTDLCALFHTKVFGQPIPAKLLLAITTTKVSRKPKLTRARPSSNALAPPDIPRERSRVSSESLAVEPNHMPNDQTMRRSMSRTSDQRRRSRSRSIDHGPKDLLGVSGPPAKKALIRAPSGKDLFRGREVGLFRRTTSGIVKPQRENSAREESQSQRSGLLGRKTSDGAKGHARRNSTDESQSQKAATTIIFATPAKPRGSSISLFGPRPSFQTYHPTPIQEEPQSDERIRPRFIAETPHAPGRVTGSARIAETPQVFSRLASLPLSGLGNTDEEEEDEEDDDDDPLAELMVMTDEEDEEPPSRAVVPDTPAR</sequence>
<dbReference type="InParanoid" id="A0A1Y2BM47"/>
<dbReference type="Proteomes" id="UP000193986">
    <property type="component" value="Unassembled WGS sequence"/>
</dbReference>
<feature type="region of interest" description="Disordered" evidence="1">
    <location>
        <begin position="434"/>
        <end position="528"/>
    </location>
</feature>
<dbReference type="PANTHER" id="PTHR28067:SF1">
    <property type="entry name" value="DNA REPLICATION REGULATOR SLD3"/>
    <property type="match status" value="1"/>
</dbReference>
<gene>
    <name evidence="3" type="ORF">BCR39DRAFT_512485</name>
</gene>
<comment type="caution">
    <text evidence="3">The sequence shown here is derived from an EMBL/GenBank/DDBJ whole genome shotgun (WGS) entry which is preliminary data.</text>
</comment>
<feature type="compositionally biased region" description="Low complexity" evidence="1">
    <location>
        <begin position="373"/>
        <end position="383"/>
    </location>
</feature>
<evidence type="ECO:0000313" key="4">
    <source>
        <dbReference type="Proteomes" id="UP000193986"/>
    </source>
</evidence>
<accession>A0A1Y2BM47</accession>
<dbReference type="EMBL" id="MCFC01000001">
    <property type="protein sequence ID" value="ORY35843.1"/>
    <property type="molecule type" value="Genomic_DNA"/>
</dbReference>
<dbReference type="InterPro" id="IPR042511">
    <property type="entry name" value="Sld3"/>
</dbReference>
<dbReference type="STRING" id="71784.A0A1Y2BM47"/>
<feature type="compositionally biased region" description="Basic and acidic residues" evidence="1">
    <location>
        <begin position="442"/>
        <end position="453"/>
    </location>
</feature>
<feature type="region of interest" description="Disordered" evidence="1">
    <location>
        <begin position="209"/>
        <end position="237"/>
    </location>
</feature>
<proteinExistence type="predicted"/>
<dbReference type="InterPro" id="IPR013948">
    <property type="entry name" value="DNA_replication_reg_Sld3_C"/>
</dbReference>
<feature type="region of interest" description="Disordered" evidence="1">
    <location>
        <begin position="560"/>
        <end position="612"/>
    </location>
</feature>
<dbReference type="Gene3D" id="1.20.58.2130">
    <property type="match status" value="1"/>
</dbReference>
<protein>
    <recommendedName>
        <fullName evidence="2">DNA replication regulator Sld3 C-terminal domain-containing protein</fullName>
    </recommendedName>
</protein>
<evidence type="ECO:0000313" key="3">
    <source>
        <dbReference type="EMBL" id="ORY35843.1"/>
    </source>
</evidence>
<dbReference type="GO" id="GO:0031261">
    <property type="term" value="C:DNA replication preinitiation complex"/>
    <property type="evidence" value="ECO:0007669"/>
    <property type="project" value="TreeGrafter"/>
</dbReference>
<dbReference type="GO" id="GO:0006270">
    <property type="term" value="P:DNA replication initiation"/>
    <property type="evidence" value="ECO:0007669"/>
    <property type="project" value="InterPro"/>
</dbReference>
<reference evidence="3 4" key="1">
    <citation type="submission" date="2016-07" db="EMBL/GenBank/DDBJ databases">
        <title>Pervasive Adenine N6-methylation of Active Genes in Fungi.</title>
        <authorList>
            <consortium name="DOE Joint Genome Institute"/>
            <person name="Mondo S.J."/>
            <person name="Dannebaum R.O."/>
            <person name="Kuo R.C."/>
            <person name="Labutti K."/>
            <person name="Haridas S."/>
            <person name="Kuo A."/>
            <person name="Salamov A."/>
            <person name="Ahrendt S.R."/>
            <person name="Lipzen A."/>
            <person name="Sullivan W."/>
            <person name="Andreopoulos W.B."/>
            <person name="Clum A."/>
            <person name="Lindquist E."/>
            <person name="Daum C."/>
            <person name="Ramamoorthy G.K."/>
            <person name="Gryganskyi A."/>
            <person name="Culley D."/>
            <person name="Magnuson J.K."/>
            <person name="James T.Y."/>
            <person name="O'Malley M.A."/>
            <person name="Stajich J.E."/>
            <person name="Spatafora J.W."/>
            <person name="Visel A."/>
            <person name="Grigoriev I.V."/>
        </authorList>
    </citation>
    <scope>NUCLEOTIDE SEQUENCE [LARGE SCALE GENOMIC DNA]</scope>
    <source>
        <strain evidence="3 4">68-887.2</strain>
    </source>
</reference>
<dbReference type="AlphaFoldDB" id="A0A1Y2BM47"/>
<evidence type="ECO:0000256" key="1">
    <source>
        <dbReference type="SAM" id="MobiDB-lite"/>
    </source>
</evidence>